<organism evidence="2 3">
    <name type="scientific">Quillaja saponaria</name>
    <name type="common">Soap bark tree</name>
    <dbReference type="NCBI Taxonomy" id="32244"/>
    <lineage>
        <taxon>Eukaryota</taxon>
        <taxon>Viridiplantae</taxon>
        <taxon>Streptophyta</taxon>
        <taxon>Embryophyta</taxon>
        <taxon>Tracheophyta</taxon>
        <taxon>Spermatophyta</taxon>
        <taxon>Magnoliopsida</taxon>
        <taxon>eudicotyledons</taxon>
        <taxon>Gunneridae</taxon>
        <taxon>Pentapetalae</taxon>
        <taxon>rosids</taxon>
        <taxon>fabids</taxon>
        <taxon>Fabales</taxon>
        <taxon>Quillajaceae</taxon>
        <taxon>Quillaja</taxon>
    </lineage>
</organism>
<dbReference type="AlphaFoldDB" id="A0AAD7KQZ1"/>
<feature type="compositionally biased region" description="Basic and acidic residues" evidence="1">
    <location>
        <begin position="9"/>
        <end position="24"/>
    </location>
</feature>
<evidence type="ECO:0000256" key="1">
    <source>
        <dbReference type="SAM" id="MobiDB-lite"/>
    </source>
</evidence>
<dbReference type="Pfam" id="PF10199">
    <property type="entry name" value="Adaptin_binding"/>
    <property type="match status" value="1"/>
</dbReference>
<dbReference type="PANTHER" id="PTHR14659">
    <property type="entry name" value="ALPHA- AND GAMMA-ADAPTIN-BINDING PROTEIN P34"/>
    <property type="match status" value="1"/>
</dbReference>
<proteinExistence type="predicted"/>
<dbReference type="KEGG" id="qsa:O6P43_033498"/>
<dbReference type="EMBL" id="JARAOO010000014">
    <property type="protein sequence ID" value="KAJ7944031.1"/>
    <property type="molecule type" value="Genomic_DNA"/>
</dbReference>
<dbReference type="PANTHER" id="PTHR14659:SF1">
    <property type="entry name" value="ALPHA- AND GAMMA-ADAPTIN-BINDING PROTEIN P34"/>
    <property type="match status" value="1"/>
</dbReference>
<evidence type="ECO:0000313" key="2">
    <source>
        <dbReference type="EMBL" id="KAJ7944031.1"/>
    </source>
</evidence>
<protein>
    <submittedName>
        <fullName evidence="2">GTP binding protein</fullName>
    </submittedName>
</protein>
<comment type="caution">
    <text evidence="2">The sequence shown here is derived from an EMBL/GenBank/DDBJ whole genome shotgun (WGS) entry which is preliminary data.</text>
</comment>
<evidence type="ECO:0000313" key="3">
    <source>
        <dbReference type="Proteomes" id="UP001163823"/>
    </source>
</evidence>
<gene>
    <name evidence="2" type="ORF">O6P43_033498</name>
</gene>
<dbReference type="InterPro" id="IPR019341">
    <property type="entry name" value="Alpha/Gamma-adaptin-bd_p34"/>
</dbReference>
<sequence>MWPGMILKSGDRIVEPSLPEKEELSLEESDYELEYEILSASSADPWDDTETEWVSATALDAGPSTSTTPLKDEINKVVVPNMADSEDVGEPDEGKHADLEDLEQMMSEIGNMRTRLRLMPDFQSKEMAAKLAMKMAAMFWGSSDDEEV</sequence>
<name>A0AAD7KQZ1_QUISA</name>
<feature type="region of interest" description="Disordered" evidence="1">
    <location>
        <begin position="1"/>
        <end position="26"/>
    </location>
</feature>
<keyword evidence="3" id="KW-1185">Reference proteome</keyword>
<dbReference type="Proteomes" id="UP001163823">
    <property type="component" value="Chromosome 14"/>
</dbReference>
<accession>A0AAD7KQZ1</accession>
<reference evidence="2" key="1">
    <citation type="journal article" date="2023" name="Science">
        <title>Elucidation of the pathway for biosynthesis of saponin adjuvants from the soapbark tree.</title>
        <authorList>
            <person name="Reed J."/>
            <person name="Orme A."/>
            <person name="El-Demerdash A."/>
            <person name="Owen C."/>
            <person name="Martin L.B.B."/>
            <person name="Misra R.C."/>
            <person name="Kikuchi S."/>
            <person name="Rejzek M."/>
            <person name="Martin A.C."/>
            <person name="Harkess A."/>
            <person name="Leebens-Mack J."/>
            <person name="Louveau T."/>
            <person name="Stephenson M.J."/>
            <person name="Osbourn A."/>
        </authorList>
    </citation>
    <scope>NUCLEOTIDE SEQUENCE</scope>
    <source>
        <strain evidence="2">S10</strain>
    </source>
</reference>
<dbReference type="EMBL" id="JARAOO010000014">
    <property type="protein sequence ID" value="KAJ7944032.1"/>
    <property type="molecule type" value="Genomic_DNA"/>
</dbReference>